<keyword evidence="2 4" id="KW-0808">Transferase</keyword>
<accession>A0ABT4CQC3</accession>
<proteinExistence type="inferred from homology"/>
<dbReference type="NCBIfam" id="TIGR00479">
    <property type="entry name" value="rumA"/>
    <property type="match status" value="1"/>
</dbReference>
<dbReference type="InterPro" id="IPR012340">
    <property type="entry name" value="NA-bd_OB-fold"/>
</dbReference>
<dbReference type="InterPro" id="IPR029063">
    <property type="entry name" value="SAM-dependent_MTases_sf"/>
</dbReference>
<dbReference type="EC" id="2.1.1.190" evidence="7"/>
<dbReference type="InterPro" id="IPR030390">
    <property type="entry name" value="MeTrfase_TrmA_AS"/>
</dbReference>
<evidence type="ECO:0000256" key="2">
    <source>
        <dbReference type="ARBA" id="ARBA00022679"/>
    </source>
</evidence>
<protein>
    <submittedName>
        <fullName evidence="7">23S rRNA (Uracil(1939)-C(5))-methyltransferase RlmD</fullName>
        <ecNumber evidence="7">2.1.1.190</ecNumber>
    </submittedName>
</protein>
<dbReference type="Pfam" id="PF05958">
    <property type="entry name" value="tRNA_U5-meth_tr"/>
    <property type="match status" value="1"/>
</dbReference>
<feature type="domain" description="TRAM" evidence="6">
    <location>
        <begin position="6"/>
        <end position="64"/>
    </location>
</feature>
<sequence>MNKGIPIEKNQEYVVEITGLGYEGEGVAKIDNYAIFIHGAMIGEKVRVKIVKVKKNFAFGKLLEVLEASTVRTEPVCSIYKRCGGCSLQHMSYEAQLEFKKNRVRDVLERIGKLEDYVLHDTLGMKEPYRYRNKVQLPVGEENGEIKIGFYAPRSHNIIDMDTCYIQDEIADKVVKLTKEWMNKFNLKAYNEEDNSGIVRHIMIRRGFKTKEVMVVIVTRQNSFPYKEEFVELIRENIKEVTSIVQNINHKKTNVILGEKCITLYGEDFISDYIGEFKFNISPLSFFQVNPIQTEVLYNKALEYADLSGKEVVFDAYCGTGTISLFLSKKANKVYGVEIVQQAIENAKINAKQNNINNVEFQVGKSEEAIPELIKNGIKADVVVVDPPRKGCDKVLLEAITEMKPERIVYVSCDPSTLARDLAILKEEGYKTVEVQPVDMFPQTGHVETVVKICKQNQHL</sequence>
<feature type="binding site" evidence="4">
    <location>
        <position position="288"/>
    </location>
    <ligand>
        <name>S-adenosyl-L-methionine</name>
        <dbReference type="ChEBI" id="CHEBI:59789"/>
    </ligand>
</feature>
<dbReference type="PANTHER" id="PTHR11061">
    <property type="entry name" value="RNA M5U METHYLTRANSFERASE"/>
    <property type="match status" value="1"/>
</dbReference>
<keyword evidence="1 4" id="KW-0489">Methyltransferase</keyword>
<dbReference type="GO" id="GO:0008168">
    <property type="term" value="F:methyltransferase activity"/>
    <property type="evidence" value="ECO:0007669"/>
    <property type="project" value="UniProtKB-KW"/>
</dbReference>
<dbReference type="Gene3D" id="3.40.50.150">
    <property type="entry name" value="Vaccinia Virus protein VP39"/>
    <property type="match status" value="1"/>
</dbReference>
<dbReference type="GO" id="GO:0032259">
    <property type="term" value="P:methylation"/>
    <property type="evidence" value="ECO:0007669"/>
    <property type="project" value="UniProtKB-KW"/>
</dbReference>
<feature type="binding site" evidence="4">
    <location>
        <position position="338"/>
    </location>
    <ligand>
        <name>S-adenosyl-L-methionine</name>
        <dbReference type="ChEBI" id="CHEBI:59789"/>
    </ligand>
</feature>
<dbReference type="CDD" id="cd02440">
    <property type="entry name" value="AdoMet_MTases"/>
    <property type="match status" value="1"/>
</dbReference>
<evidence type="ECO:0000256" key="4">
    <source>
        <dbReference type="PROSITE-ProRule" id="PRU01024"/>
    </source>
</evidence>
<keyword evidence="8" id="KW-1185">Reference proteome</keyword>
<dbReference type="PROSITE" id="PS01230">
    <property type="entry name" value="TRMA_1"/>
    <property type="match status" value="1"/>
</dbReference>
<comment type="caution">
    <text evidence="7">The sequence shown here is derived from an EMBL/GenBank/DDBJ whole genome shotgun (WGS) entry which is preliminary data.</text>
</comment>
<evidence type="ECO:0000256" key="3">
    <source>
        <dbReference type="ARBA" id="ARBA00022691"/>
    </source>
</evidence>
<dbReference type="InterPro" id="IPR010280">
    <property type="entry name" value="U5_MeTrfase_fam"/>
</dbReference>
<dbReference type="SUPFAM" id="SSF53335">
    <property type="entry name" value="S-adenosyl-L-methionine-dependent methyltransferases"/>
    <property type="match status" value="1"/>
</dbReference>
<dbReference type="Gene3D" id="2.40.50.140">
    <property type="entry name" value="Nucleic acid-binding proteins"/>
    <property type="match status" value="1"/>
</dbReference>
<dbReference type="InterPro" id="IPR030391">
    <property type="entry name" value="MeTrfase_TrmA_CS"/>
</dbReference>
<name>A0ABT4CQC3_9CLOT</name>
<dbReference type="RefSeq" id="WP_268050121.1">
    <property type="nucleotide sequence ID" value="NZ_JAPQES010000004.1"/>
</dbReference>
<dbReference type="SUPFAM" id="SSF50249">
    <property type="entry name" value="Nucleic acid-binding proteins"/>
    <property type="match status" value="1"/>
</dbReference>
<evidence type="ECO:0000313" key="7">
    <source>
        <dbReference type="EMBL" id="MCY6371250.1"/>
    </source>
</evidence>
<comment type="similarity">
    <text evidence="4">Belongs to the class I-like SAM-binding methyltransferase superfamily. RNA M5U methyltransferase family.</text>
</comment>
<gene>
    <name evidence="7" type="primary">rlmD</name>
    <name evidence="7" type="ORF">OXH55_11440</name>
</gene>
<evidence type="ECO:0000256" key="5">
    <source>
        <dbReference type="PROSITE-ProRule" id="PRU10015"/>
    </source>
</evidence>
<feature type="active site" description="Nucleophile" evidence="4">
    <location>
        <position position="413"/>
    </location>
</feature>
<dbReference type="EMBL" id="JAPQES010000004">
    <property type="protein sequence ID" value="MCY6371250.1"/>
    <property type="molecule type" value="Genomic_DNA"/>
</dbReference>
<dbReference type="PROSITE" id="PS51687">
    <property type="entry name" value="SAM_MT_RNA_M5U"/>
    <property type="match status" value="1"/>
</dbReference>
<dbReference type="PROSITE" id="PS01231">
    <property type="entry name" value="TRMA_2"/>
    <property type="match status" value="1"/>
</dbReference>
<evidence type="ECO:0000313" key="8">
    <source>
        <dbReference type="Proteomes" id="UP001079657"/>
    </source>
</evidence>
<feature type="binding site" evidence="4">
    <location>
        <position position="386"/>
    </location>
    <ligand>
        <name>S-adenosyl-L-methionine</name>
        <dbReference type="ChEBI" id="CHEBI:59789"/>
    </ligand>
</feature>
<dbReference type="PROSITE" id="PS50926">
    <property type="entry name" value="TRAM"/>
    <property type="match status" value="1"/>
</dbReference>
<evidence type="ECO:0000259" key="6">
    <source>
        <dbReference type="PROSITE" id="PS50926"/>
    </source>
</evidence>
<evidence type="ECO:0000256" key="1">
    <source>
        <dbReference type="ARBA" id="ARBA00022603"/>
    </source>
</evidence>
<dbReference type="InterPro" id="IPR002792">
    <property type="entry name" value="TRAM_dom"/>
</dbReference>
<keyword evidence="3 4" id="KW-0949">S-adenosyl-L-methionine</keyword>
<dbReference type="Pfam" id="PF01938">
    <property type="entry name" value="TRAM"/>
    <property type="match status" value="1"/>
</dbReference>
<feature type="binding site" evidence="4">
    <location>
        <position position="317"/>
    </location>
    <ligand>
        <name>S-adenosyl-L-methionine</name>
        <dbReference type="ChEBI" id="CHEBI:59789"/>
    </ligand>
</feature>
<dbReference type="PANTHER" id="PTHR11061:SF30">
    <property type="entry name" value="TRNA (URACIL(54)-C(5))-METHYLTRANSFERASE"/>
    <property type="match status" value="1"/>
</dbReference>
<reference evidence="7" key="1">
    <citation type="submission" date="2022-12" db="EMBL/GenBank/DDBJ databases">
        <authorList>
            <person name="Wang J."/>
        </authorList>
    </citation>
    <scope>NUCLEOTIDE SEQUENCE</scope>
    <source>
        <strain evidence="7">HY-42-06</strain>
    </source>
</reference>
<feature type="active site" evidence="5">
    <location>
        <position position="413"/>
    </location>
</feature>
<organism evidence="7 8">
    <name type="scientific">Clostridium ganghwense</name>
    <dbReference type="NCBI Taxonomy" id="312089"/>
    <lineage>
        <taxon>Bacteria</taxon>
        <taxon>Bacillati</taxon>
        <taxon>Bacillota</taxon>
        <taxon>Clostridia</taxon>
        <taxon>Eubacteriales</taxon>
        <taxon>Clostridiaceae</taxon>
        <taxon>Clostridium</taxon>
    </lineage>
</organism>
<dbReference type="Gene3D" id="2.40.50.1070">
    <property type="match status" value="1"/>
</dbReference>
<dbReference type="Proteomes" id="UP001079657">
    <property type="component" value="Unassembled WGS sequence"/>
</dbReference>